<sequence length="232" mass="24889">MGMAAMTLDVPEGQSPPAATSLSGRLAPALISAMLHLCFAVVLLGWGFGAVHQEPEPMVLEVQWEQPPPPAPEPQAVQTPAPVQPQLRAEQPRRTTSKPSPKSTPVAVSTETSREGTDKPSEMVGNVEQESAVSTHAPAVPSRPAAEHLVPLIKVDPTYPPHALLRRIEGAVTPEFGVTAAGTVADIQIVQAQPSRLFEEATKTALARWQFVPDTGQSVRRGRIIMEFRVRS</sequence>
<keyword evidence="14" id="KW-1185">Reference proteome</keyword>
<keyword evidence="6 10" id="KW-0812">Transmembrane</keyword>
<feature type="region of interest" description="Disordered" evidence="11">
    <location>
        <begin position="64"/>
        <end position="129"/>
    </location>
</feature>
<feature type="compositionally biased region" description="Low complexity" evidence="11">
    <location>
        <begin position="74"/>
        <end position="86"/>
    </location>
</feature>
<keyword evidence="4 10" id="KW-1003">Cell membrane</keyword>
<keyword evidence="5 10" id="KW-0997">Cell inner membrane</keyword>
<evidence type="ECO:0000313" key="13">
    <source>
        <dbReference type="EMBL" id="RAU20030.1"/>
    </source>
</evidence>
<dbReference type="InterPro" id="IPR006260">
    <property type="entry name" value="TonB/TolA_C"/>
</dbReference>
<dbReference type="PANTHER" id="PTHR33446">
    <property type="entry name" value="PROTEIN TONB-RELATED"/>
    <property type="match status" value="1"/>
</dbReference>
<keyword evidence="9 10" id="KW-0472">Membrane</keyword>
<dbReference type="InterPro" id="IPR003538">
    <property type="entry name" value="TonB"/>
</dbReference>
<evidence type="ECO:0000256" key="11">
    <source>
        <dbReference type="SAM" id="MobiDB-lite"/>
    </source>
</evidence>
<dbReference type="EMBL" id="PGTO01000042">
    <property type="protein sequence ID" value="RAU20030.1"/>
    <property type="molecule type" value="Genomic_DNA"/>
</dbReference>
<evidence type="ECO:0000256" key="8">
    <source>
        <dbReference type="ARBA" id="ARBA00022989"/>
    </source>
</evidence>
<keyword evidence="10" id="KW-0735">Signal-anchor</keyword>
<comment type="caution">
    <text evidence="13">The sequence shown here is derived from an EMBL/GenBank/DDBJ whole genome shotgun (WGS) entry which is preliminary data.</text>
</comment>
<dbReference type="InterPro" id="IPR051045">
    <property type="entry name" value="TonB-dependent_transducer"/>
</dbReference>
<name>A0A364NSN6_9PROT</name>
<dbReference type="OrthoDB" id="7630804at2"/>
<feature type="domain" description="TonB C-terminal" evidence="12">
    <location>
        <begin position="144"/>
        <end position="232"/>
    </location>
</feature>
<evidence type="ECO:0000256" key="5">
    <source>
        <dbReference type="ARBA" id="ARBA00022519"/>
    </source>
</evidence>
<evidence type="ECO:0000256" key="4">
    <source>
        <dbReference type="ARBA" id="ARBA00022475"/>
    </source>
</evidence>
<evidence type="ECO:0000256" key="3">
    <source>
        <dbReference type="ARBA" id="ARBA00022448"/>
    </source>
</evidence>
<dbReference type="GO" id="GO:0015891">
    <property type="term" value="P:siderophore transport"/>
    <property type="evidence" value="ECO:0007669"/>
    <property type="project" value="InterPro"/>
</dbReference>
<feature type="compositionally biased region" description="Polar residues" evidence="11">
    <location>
        <begin position="97"/>
        <end position="111"/>
    </location>
</feature>
<protein>
    <recommendedName>
        <fullName evidence="10">Protein TonB</fullName>
    </recommendedName>
</protein>
<evidence type="ECO:0000256" key="9">
    <source>
        <dbReference type="ARBA" id="ARBA00023136"/>
    </source>
</evidence>
<keyword evidence="3 10" id="KW-0813">Transport</keyword>
<evidence type="ECO:0000259" key="12">
    <source>
        <dbReference type="PROSITE" id="PS52015"/>
    </source>
</evidence>
<accession>A0A364NSN6</accession>
<feature type="transmembrane region" description="Helical" evidence="10">
    <location>
        <begin position="26"/>
        <end position="48"/>
    </location>
</feature>
<organism evidence="13 14">
    <name type="scientific">Paramagnetospirillum kuznetsovii</name>
    <dbReference type="NCBI Taxonomy" id="2053833"/>
    <lineage>
        <taxon>Bacteria</taxon>
        <taxon>Pseudomonadati</taxon>
        <taxon>Pseudomonadota</taxon>
        <taxon>Alphaproteobacteria</taxon>
        <taxon>Rhodospirillales</taxon>
        <taxon>Magnetospirillaceae</taxon>
        <taxon>Paramagnetospirillum</taxon>
    </lineage>
</organism>
<dbReference type="NCBIfam" id="TIGR01352">
    <property type="entry name" value="tonB_Cterm"/>
    <property type="match status" value="1"/>
</dbReference>
<dbReference type="GO" id="GO:0031992">
    <property type="term" value="F:energy transducer activity"/>
    <property type="evidence" value="ECO:0007669"/>
    <property type="project" value="InterPro"/>
</dbReference>
<dbReference type="AlphaFoldDB" id="A0A364NSN6"/>
<comment type="subcellular location">
    <subcellularLocation>
        <location evidence="1 10">Cell inner membrane</location>
        <topology evidence="1 10">Single-pass membrane protein</topology>
        <orientation evidence="1 10">Periplasmic side</orientation>
    </subcellularLocation>
</comment>
<evidence type="ECO:0000256" key="2">
    <source>
        <dbReference type="ARBA" id="ARBA00006555"/>
    </source>
</evidence>
<dbReference type="GO" id="GO:0030288">
    <property type="term" value="C:outer membrane-bounded periplasmic space"/>
    <property type="evidence" value="ECO:0007669"/>
    <property type="project" value="InterPro"/>
</dbReference>
<dbReference type="GO" id="GO:0005886">
    <property type="term" value="C:plasma membrane"/>
    <property type="evidence" value="ECO:0007669"/>
    <property type="project" value="UniProtKB-SubCell"/>
</dbReference>
<dbReference type="GO" id="GO:0015031">
    <property type="term" value="P:protein transport"/>
    <property type="evidence" value="ECO:0007669"/>
    <property type="project" value="UniProtKB-UniRule"/>
</dbReference>
<dbReference type="PRINTS" id="PR01374">
    <property type="entry name" value="TONBPROTEIN"/>
</dbReference>
<dbReference type="SUPFAM" id="SSF74653">
    <property type="entry name" value="TolA/TonB C-terminal domain"/>
    <property type="match status" value="1"/>
</dbReference>
<feature type="region of interest" description="Disordered" evidence="11">
    <location>
        <begin position="1"/>
        <end position="21"/>
    </location>
</feature>
<dbReference type="GO" id="GO:0055085">
    <property type="term" value="P:transmembrane transport"/>
    <property type="evidence" value="ECO:0007669"/>
    <property type="project" value="InterPro"/>
</dbReference>
<dbReference type="PROSITE" id="PS52015">
    <property type="entry name" value="TONB_CTD"/>
    <property type="match status" value="1"/>
</dbReference>
<comment type="similarity">
    <text evidence="2 10">Belongs to the TonB family.</text>
</comment>
<evidence type="ECO:0000256" key="10">
    <source>
        <dbReference type="RuleBase" id="RU362123"/>
    </source>
</evidence>
<reference evidence="13 14" key="1">
    <citation type="submission" date="2017-11" db="EMBL/GenBank/DDBJ databases">
        <title>Draft genome sequence of magnetotactic bacterium Magnetospirillum kuznetsovii LBB-42.</title>
        <authorList>
            <person name="Grouzdev D.S."/>
            <person name="Rysina M.S."/>
            <person name="Baslerov R.V."/>
            <person name="Koziaeva V."/>
        </authorList>
    </citation>
    <scope>NUCLEOTIDE SEQUENCE [LARGE SCALE GENOMIC DNA]</scope>
    <source>
        <strain evidence="13 14">LBB-42</strain>
    </source>
</reference>
<dbReference type="Proteomes" id="UP000251075">
    <property type="component" value="Unassembled WGS sequence"/>
</dbReference>
<keyword evidence="8 10" id="KW-1133">Transmembrane helix</keyword>
<keyword evidence="7 10" id="KW-0653">Protein transport</keyword>
<evidence type="ECO:0000256" key="7">
    <source>
        <dbReference type="ARBA" id="ARBA00022927"/>
    </source>
</evidence>
<dbReference type="Gene3D" id="3.30.2420.10">
    <property type="entry name" value="TonB"/>
    <property type="match status" value="1"/>
</dbReference>
<evidence type="ECO:0000256" key="1">
    <source>
        <dbReference type="ARBA" id="ARBA00004383"/>
    </source>
</evidence>
<evidence type="ECO:0000313" key="14">
    <source>
        <dbReference type="Proteomes" id="UP000251075"/>
    </source>
</evidence>
<comment type="function">
    <text evidence="10">Interacts with outer membrane receptor proteins that carry out high-affinity binding and energy dependent uptake into the periplasmic space of specific substrates. It could act to transduce energy from the cytoplasmic membrane to specific energy-requiring processes in the outer membrane, resulting in the release into the periplasm of ligands bound by these outer membrane proteins.</text>
</comment>
<evidence type="ECO:0000256" key="6">
    <source>
        <dbReference type="ARBA" id="ARBA00022692"/>
    </source>
</evidence>
<gene>
    <name evidence="13" type="ORF">CU669_20610</name>
</gene>
<proteinExistence type="inferred from homology"/>
<dbReference type="Pfam" id="PF03544">
    <property type="entry name" value="TonB_C"/>
    <property type="match status" value="1"/>
</dbReference>
<dbReference type="InterPro" id="IPR037682">
    <property type="entry name" value="TonB_C"/>
</dbReference>
<feature type="compositionally biased region" description="Basic and acidic residues" evidence="11">
    <location>
        <begin position="112"/>
        <end position="121"/>
    </location>
</feature>